<dbReference type="Pfam" id="PF03466">
    <property type="entry name" value="LysR_substrate"/>
    <property type="match status" value="1"/>
</dbReference>
<dbReference type="AlphaFoldDB" id="A0A850QC73"/>
<dbReference type="InterPro" id="IPR005119">
    <property type="entry name" value="LysR_subst-bd"/>
</dbReference>
<reference evidence="6 7" key="1">
    <citation type="submission" date="2020-06" db="EMBL/GenBank/DDBJ databases">
        <authorList>
            <person name="Qiu C."/>
            <person name="Liu Z."/>
        </authorList>
    </citation>
    <scope>NUCLEOTIDE SEQUENCE [LARGE SCALE GENOMIC DNA]</scope>
    <source>
        <strain evidence="6 7">EM 1</strain>
    </source>
</reference>
<dbReference type="SUPFAM" id="SSF53850">
    <property type="entry name" value="Periplasmic binding protein-like II"/>
    <property type="match status" value="1"/>
</dbReference>
<dbReference type="EMBL" id="JABXYJ010000004">
    <property type="protein sequence ID" value="NVO78002.1"/>
    <property type="molecule type" value="Genomic_DNA"/>
</dbReference>
<accession>A0A850QC73</accession>
<dbReference type="Proteomes" id="UP000588051">
    <property type="component" value="Unassembled WGS sequence"/>
</dbReference>
<dbReference type="Gene3D" id="3.40.190.10">
    <property type="entry name" value="Periplasmic binding protein-like II"/>
    <property type="match status" value="2"/>
</dbReference>
<dbReference type="PROSITE" id="PS50931">
    <property type="entry name" value="HTH_LYSR"/>
    <property type="match status" value="1"/>
</dbReference>
<dbReference type="SUPFAM" id="SSF46785">
    <property type="entry name" value="Winged helix' DNA-binding domain"/>
    <property type="match status" value="1"/>
</dbReference>
<comment type="caution">
    <text evidence="6">The sequence shown here is derived from an EMBL/GenBank/DDBJ whole genome shotgun (WGS) entry which is preliminary data.</text>
</comment>
<protein>
    <submittedName>
        <fullName evidence="6">LysR family transcriptional regulator</fullName>
    </submittedName>
</protein>
<dbReference type="CDD" id="cd08459">
    <property type="entry name" value="PBP2_DntR_NahR_LinR_like"/>
    <property type="match status" value="1"/>
</dbReference>
<evidence type="ECO:0000256" key="2">
    <source>
        <dbReference type="ARBA" id="ARBA00023015"/>
    </source>
</evidence>
<evidence type="ECO:0000313" key="6">
    <source>
        <dbReference type="EMBL" id="NVO78002.1"/>
    </source>
</evidence>
<dbReference type="InterPro" id="IPR036388">
    <property type="entry name" value="WH-like_DNA-bd_sf"/>
</dbReference>
<keyword evidence="4" id="KW-0804">Transcription</keyword>
<gene>
    <name evidence="6" type="ORF">HV832_09160</name>
</gene>
<name>A0A850QC73_9BURK</name>
<dbReference type="GO" id="GO:0003700">
    <property type="term" value="F:DNA-binding transcription factor activity"/>
    <property type="evidence" value="ECO:0007669"/>
    <property type="project" value="InterPro"/>
</dbReference>
<sequence length="302" mass="34685">MRDIYQIDLNLLIVFQRIYEEHQISVVARQLGLSQPAVSNALSRLRRTLDDELFVRTTNGMQPTPRARQLADPVNLALQQITQALNSEDDFDAAQSKRPFTIAMTDVGEVYFMPVLTAELGLQAPGLQINTVRASSVDLKSEMESGRIDLAIGAFDDLSDAWYQRRLFRQQYVCMMRREHPLATEKLELREFLSARHLLVMSQEEPYLKINQALTKAGIHGNAHFQVPHFVAVPYIVSTSDLLVTVPQKLAERAATPFGLVFRKPPLRLPSLQTHIFWHRRYHQDAGNQWLREFIFQRFSEA</sequence>
<evidence type="ECO:0000256" key="1">
    <source>
        <dbReference type="ARBA" id="ARBA00009437"/>
    </source>
</evidence>
<evidence type="ECO:0000313" key="7">
    <source>
        <dbReference type="Proteomes" id="UP000588051"/>
    </source>
</evidence>
<proteinExistence type="inferred from homology"/>
<dbReference type="InterPro" id="IPR050389">
    <property type="entry name" value="LysR-type_TF"/>
</dbReference>
<dbReference type="Gene3D" id="1.10.10.10">
    <property type="entry name" value="Winged helix-like DNA-binding domain superfamily/Winged helix DNA-binding domain"/>
    <property type="match status" value="1"/>
</dbReference>
<feature type="domain" description="HTH lysR-type" evidence="5">
    <location>
        <begin position="7"/>
        <end position="64"/>
    </location>
</feature>
<dbReference type="InterPro" id="IPR000847">
    <property type="entry name" value="LysR_HTH_N"/>
</dbReference>
<evidence type="ECO:0000256" key="3">
    <source>
        <dbReference type="ARBA" id="ARBA00023125"/>
    </source>
</evidence>
<evidence type="ECO:0000259" key="5">
    <source>
        <dbReference type="PROSITE" id="PS50931"/>
    </source>
</evidence>
<organism evidence="6 7">
    <name type="scientific">Undibacterium oligocarboniphilum</name>
    <dbReference type="NCBI Taxonomy" id="666702"/>
    <lineage>
        <taxon>Bacteria</taxon>
        <taxon>Pseudomonadati</taxon>
        <taxon>Pseudomonadota</taxon>
        <taxon>Betaproteobacteria</taxon>
        <taxon>Burkholderiales</taxon>
        <taxon>Oxalobacteraceae</taxon>
        <taxon>Undibacterium</taxon>
    </lineage>
</organism>
<dbReference type="PRINTS" id="PR00039">
    <property type="entry name" value="HTHLYSR"/>
</dbReference>
<keyword evidence="2" id="KW-0805">Transcription regulation</keyword>
<comment type="similarity">
    <text evidence="1">Belongs to the LysR transcriptional regulatory family.</text>
</comment>
<dbReference type="RefSeq" id="WP_176803420.1">
    <property type="nucleotide sequence ID" value="NZ_JABXYJ010000004.1"/>
</dbReference>
<dbReference type="PANTHER" id="PTHR30118:SF15">
    <property type="entry name" value="TRANSCRIPTIONAL REGULATORY PROTEIN"/>
    <property type="match status" value="1"/>
</dbReference>
<keyword evidence="3" id="KW-0238">DNA-binding</keyword>
<dbReference type="PANTHER" id="PTHR30118">
    <property type="entry name" value="HTH-TYPE TRANSCRIPTIONAL REGULATOR LEUO-RELATED"/>
    <property type="match status" value="1"/>
</dbReference>
<dbReference type="GO" id="GO:0003677">
    <property type="term" value="F:DNA binding"/>
    <property type="evidence" value="ECO:0007669"/>
    <property type="project" value="UniProtKB-KW"/>
</dbReference>
<dbReference type="Pfam" id="PF00126">
    <property type="entry name" value="HTH_1"/>
    <property type="match status" value="1"/>
</dbReference>
<dbReference type="InterPro" id="IPR036390">
    <property type="entry name" value="WH_DNA-bd_sf"/>
</dbReference>
<evidence type="ECO:0000256" key="4">
    <source>
        <dbReference type="ARBA" id="ARBA00023163"/>
    </source>
</evidence>
<keyword evidence="7" id="KW-1185">Reference proteome</keyword>